<keyword evidence="4 6" id="KW-0274">FAD</keyword>
<keyword evidence="3" id="KW-0285">Flavoprotein</keyword>
<dbReference type="PIRSF" id="PIRSF000189">
    <property type="entry name" value="D-aa_oxidase"/>
    <property type="match status" value="1"/>
</dbReference>
<proteinExistence type="inferred from homology"/>
<evidence type="ECO:0000256" key="2">
    <source>
        <dbReference type="ARBA" id="ARBA00006730"/>
    </source>
</evidence>
<evidence type="ECO:0000313" key="9">
    <source>
        <dbReference type="Proteomes" id="UP000183567"/>
    </source>
</evidence>
<protein>
    <recommendedName>
        <fullName evidence="7">FAD dependent oxidoreductase domain-containing protein</fullName>
    </recommendedName>
</protein>
<accession>A0A1J8Q363</accession>
<dbReference type="InterPro" id="IPR006076">
    <property type="entry name" value="FAD-dep_OxRdtase"/>
</dbReference>
<evidence type="ECO:0000256" key="6">
    <source>
        <dbReference type="PIRSR" id="PIRSR000189-1"/>
    </source>
</evidence>
<dbReference type="AlphaFoldDB" id="A0A1J8Q363"/>
<dbReference type="Gene3D" id="3.40.50.720">
    <property type="entry name" value="NAD(P)-binding Rossmann-like Domain"/>
    <property type="match status" value="1"/>
</dbReference>
<dbReference type="OrthoDB" id="2015447at2759"/>
<dbReference type="GO" id="GO:0019478">
    <property type="term" value="P:D-amino acid catabolic process"/>
    <property type="evidence" value="ECO:0007669"/>
    <property type="project" value="TreeGrafter"/>
</dbReference>
<dbReference type="Proteomes" id="UP000183567">
    <property type="component" value="Unassembled WGS sequence"/>
</dbReference>
<dbReference type="GO" id="GO:0003884">
    <property type="term" value="F:D-amino-acid oxidase activity"/>
    <property type="evidence" value="ECO:0007669"/>
    <property type="project" value="InterPro"/>
</dbReference>
<evidence type="ECO:0000256" key="3">
    <source>
        <dbReference type="ARBA" id="ARBA00022630"/>
    </source>
</evidence>
<dbReference type="InterPro" id="IPR023209">
    <property type="entry name" value="DAO"/>
</dbReference>
<dbReference type="GO" id="GO:0071949">
    <property type="term" value="F:FAD binding"/>
    <property type="evidence" value="ECO:0007669"/>
    <property type="project" value="InterPro"/>
</dbReference>
<evidence type="ECO:0000259" key="7">
    <source>
        <dbReference type="Pfam" id="PF01266"/>
    </source>
</evidence>
<comment type="caution">
    <text evidence="8">The sequence shown here is derived from an EMBL/GenBank/DDBJ whole genome shotgun (WGS) entry which is preliminary data.</text>
</comment>
<feature type="binding site" evidence="6">
    <location>
        <begin position="53"/>
        <end position="54"/>
    </location>
    <ligand>
        <name>FAD</name>
        <dbReference type="ChEBI" id="CHEBI:57692"/>
    </ligand>
</feature>
<feature type="domain" description="FAD dependent oxidoreductase" evidence="7">
    <location>
        <begin position="12"/>
        <end position="379"/>
    </location>
</feature>
<keyword evidence="5" id="KW-0560">Oxidoreductase</keyword>
<keyword evidence="9" id="KW-1185">Reference proteome</keyword>
<comment type="similarity">
    <text evidence="2">Belongs to the DAMOX/DASOX family.</text>
</comment>
<dbReference type="PANTHER" id="PTHR11530:SF11">
    <property type="entry name" value="D-ASPARTATE OXIDASE"/>
    <property type="match status" value="1"/>
</dbReference>
<evidence type="ECO:0000256" key="1">
    <source>
        <dbReference type="ARBA" id="ARBA00001974"/>
    </source>
</evidence>
<evidence type="ECO:0000256" key="4">
    <source>
        <dbReference type="ARBA" id="ARBA00022827"/>
    </source>
</evidence>
<dbReference type="Pfam" id="PF01266">
    <property type="entry name" value="DAO"/>
    <property type="match status" value="1"/>
</dbReference>
<dbReference type="PANTHER" id="PTHR11530">
    <property type="entry name" value="D-AMINO ACID OXIDASE"/>
    <property type="match status" value="1"/>
</dbReference>
<reference evidence="8 9" key="1">
    <citation type="submission" date="2016-03" db="EMBL/GenBank/DDBJ databases">
        <title>Comparative genomics of the ectomycorrhizal sister species Rhizopogon vinicolor and Rhizopogon vesiculosus (Basidiomycota: Boletales) reveals a divergence of the mating type B locus.</title>
        <authorList>
            <person name="Mujic A.B."/>
            <person name="Kuo A."/>
            <person name="Tritt A."/>
            <person name="Lipzen A."/>
            <person name="Chen C."/>
            <person name="Johnson J."/>
            <person name="Sharma A."/>
            <person name="Barry K."/>
            <person name="Grigoriev I.V."/>
            <person name="Spatafora J.W."/>
        </authorList>
    </citation>
    <scope>NUCLEOTIDE SEQUENCE [LARGE SCALE GENOMIC DNA]</scope>
    <source>
        <strain evidence="8 9">AM-OR11-056</strain>
    </source>
</reference>
<dbReference type="SUPFAM" id="SSF54373">
    <property type="entry name" value="FAD-linked reductases, C-terminal domain"/>
    <property type="match status" value="1"/>
</dbReference>
<feature type="binding site" evidence="6">
    <location>
        <position position="363"/>
    </location>
    <ligand>
        <name>D-dopa</name>
        <dbReference type="ChEBI" id="CHEBI:149689"/>
    </ligand>
</feature>
<comment type="cofactor">
    <cofactor evidence="1 6">
        <name>FAD</name>
        <dbReference type="ChEBI" id="CHEBI:57692"/>
    </cofactor>
</comment>
<dbReference type="Gene3D" id="3.30.9.10">
    <property type="entry name" value="D-Amino Acid Oxidase, subunit A, domain 2"/>
    <property type="match status" value="1"/>
</dbReference>
<gene>
    <name evidence="8" type="ORF">AZE42_09058</name>
</gene>
<dbReference type="STRING" id="180088.A0A1J8Q363"/>
<dbReference type="GO" id="GO:0005737">
    <property type="term" value="C:cytoplasm"/>
    <property type="evidence" value="ECO:0007669"/>
    <property type="project" value="TreeGrafter"/>
</dbReference>
<evidence type="ECO:0000256" key="5">
    <source>
        <dbReference type="ARBA" id="ARBA00023002"/>
    </source>
</evidence>
<feature type="binding site" evidence="6">
    <location>
        <position position="331"/>
    </location>
    <ligand>
        <name>D-dopa</name>
        <dbReference type="ChEBI" id="CHEBI:149689"/>
    </ligand>
</feature>
<dbReference type="EMBL" id="LVVM01006404">
    <property type="protein sequence ID" value="OJA08177.1"/>
    <property type="molecule type" value="Genomic_DNA"/>
</dbReference>
<evidence type="ECO:0000313" key="8">
    <source>
        <dbReference type="EMBL" id="OJA08177.1"/>
    </source>
</evidence>
<name>A0A1J8Q363_9AGAM</name>
<sequence length="407" mass="44845">MAQSNVNQLKEIIVVGAGVVGLTTALRIQAQGAYHVTIVAETFPTDPKSIRYTSHWAGAHHVSHAYDDQRQRKIDQDTFNVLWKLSEPGSAAEGCFLRHTQTEYHGDDLANAEWLQYMPDFKYLESHELRDPAKMGFSFSTITMNTPVYLNWLLSRFLANNGTIVRASLQHISQLLERGATPYTGAQLDSGVDALVICAGLGARALGGVEDKDVYPIRGQTVLLRAPWINFGRTMTEADGTYTYTMPRSNGDVLCGGTRVPNDWYFYRLILSSNTQLFLRYPLPRPEITQDILARALKLTPGLAPPQTRLDREPTIEDLRPIIVEPGCGLRPGRKGGIRIEVEWFDAPTRGKVPVVYNYGHSGYGFLSSWGSADMAVDLLEGALKAGAPVEAIPGSGVDRPSDNPGN</sequence>
<organism evidence="8 9">
    <name type="scientific">Rhizopogon vesiculosus</name>
    <dbReference type="NCBI Taxonomy" id="180088"/>
    <lineage>
        <taxon>Eukaryota</taxon>
        <taxon>Fungi</taxon>
        <taxon>Dikarya</taxon>
        <taxon>Basidiomycota</taxon>
        <taxon>Agaricomycotina</taxon>
        <taxon>Agaricomycetes</taxon>
        <taxon>Agaricomycetidae</taxon>
        <taxon>Boletales</taxon>
        <taxon>Suillineae</taxon>
        <taxon>Rhizopogonaceae</taxon>
        <taxon>Rhizopogon</taxon>
    </lineage>
</organism>
<dbReference type="SUPFAM" id="SSF51971">
    <property type="entry name" value="Nucleotide-binding domain"/>
    <property type="match status" value="1"/>
</dbReference>